<evidence type="ECO:0000313" key="2">
    <source>
        <dbReference type="EMBL" id="SKC51690.1"/>
    </source>
</evidence>
<dbReference type="OrthoDB" id="9804286at2"/>
<accession>A0A1T5JJR1</accession>
<dbReference type="Proteomes" id="UP000190285">
    <property type="component" value="Unassembled WGS sequence"/>
</dbReference>
<dbReference type="GO" id="GO:0061503">
    <property type="term" value="F:tRNA threonylcarbamoyladenosine dehydratase"/>
    <property type="evidence" value="ECO:0007669"/>
    <property type="project" value="TreeGrafter"/>
</dbReference>
<keyword evidence="2" id="KW-0548">Nucleotidyltransferase</keyword>
<dbReference type="SUPFAM" id="SSF69572">
    <property type="entry name" value="Activating enzymes of the ubiquitin-like proteins"/>
    <property type="match status" value="1"/>
</dbReference>
<dbReference type="InterPro" id="IPR045886">
    <property type="entry name" value="ThiF/MoeB/HesA"/>
</dbReference>
<dbReference type="CDD" id="cd00757">
    <property type="entry name" value="ThiF_MoeB_HesA_family"/>
    <property type="match status" value="1"/>
</dbReference>
<keyword evidence="2" id="KW-0808">Transferase</keyword>
<reference evidence="2 3" key="1">
    <citation type="submission" date="2017-02" db="EMBL/GenBank/DDBJ databases">
        <authorList>
            <person name="Peterson S.W."/>
        </authorList>
    </citation>
    <scope>NUCLEOTIDE SEQUENCE [LARGE SCALE GENOMIC DNA]</scope>
    <source>
        <strain evidence="2 3">M1</strain>
    </source>
</reference>
<protein>
    <submittedName>
        <fullName evidence="2">Molybdopterin or thiamine biosynthesis adenylyltransferase</fullName>
    </submittedName>
</protein>
<dbReference type="PANTHER" id="PTHR43267">
    <property type="entry name" value="TRNA THREONYLCARBAMOYLADENOSINE DEHYDRATASE"/>
    <property type="match status" value="1"/>
</dbReference>
<dbReference type="STRING" id="36842.SAMN02194393_01245"/>
<dbReference type="InterPro" id="IPR035985">
    <property type="entry name" value="Ubiquitin-activating_enz"/>
</dbReference>
<dbReference type="GO" id="GO:0061504">
    <property type="term" value="P:cyclic threonylcarbamoyladenosine biosynthetic process"/>
    <property type="evidence" value="ECO:0007669"/>
    <property type="project" value="TreeGrafter"/>
</dbReference>
<dbReference type="GO" id="GO:0008641">
    <property type="term" value="F:ubiquitin-like modifier activating enzyme activity"/>
    <property type="evidence" value="ECO:0007669"/>
    <property type="project" value="InterPro"/>
</dbReference>
<organism evidence="2 3">
    <name type="scientific">Maledivibacter halophilus</name>
    <dbReference type="NCBI Taxonomy" id="36842"/>
    <lineage>
        <taxon>Bacteria</taxon>
        <taxon>Bacillati</taxon>
        <taxon>Bacillota</taxon>
        <taxon>Clostridia</taxon>
        <taxon>Peptostreptococcales</taxon>
        <taxon>Caminicellaceae</taxon>
        <taxon>Maledivibacter</taxon>
    </lineage>
</organism>
<feature type="domain" description="THIF-type NAD/FAD binding fold" evidence="1">
    <location>
        <begin position="4"/>
        <end position="223"/>
    </location>
</feature>
<sequence>MKRYSRNMKMLSKDENERLGDFRISVIGCGGLGGYIIEMLGRLGIGNITAVDGDVFDETNLNRQLLSNSDTLGQYKALIAEKRMKLVNPLIKFTSVTEKITEVNAEKILSGHDLVIDAIDKIETRFLLQSTASKLNIPMIHGAIAGWYGQVATIFPGDNTLEKIYPTRDAKGLESELGNPSFTPALVASIEVAEALKVLLNRGDLLRNKLLYIDLLEHDYMVMEL</sequence>
<evidence type="ECO:0000313" key="3">
    <source>
        <dbReference type="Proteomes" id="UP000190285"/>
    </source>
</evidence>
<gene>
    <name evidence="2" type="ORF">SAMN02194393_01245</name>
</gene>
<keyword evidence="3" id="KW-1185">Reference proteome</keyword>
<dbReference type="Pfam" id="PF00899">
    <property type="entry name" value="ThiF"/>
    <property type="match status" value="1"/>
</dbReference>
<dbReference type="AlphaFoldDB" id="A0A1T5JJR1"/>
<dbReference type="Gene3D" id="3.40.50.720">
    <property type="entry name" value="NAD(P)-binding Rossmann-like Domain"/>
    <property type="match status" value="1"/>
</dbReference>
<dbReference type="RefSeq" id="WP_079490120.1">
    <property type="nucleotide sequence ID" value="NZ_FUZT01000002.1"/>
</dbReference>
<dbReference type="InterPro" id="IPR000594">
    <property type="entry name" value="ThiF_NAD_FAD-bd"/>
</dbReference>
<dbReference type="PANTHER" id="PTHR43267:SF1">
    <property type="entry name" value="TRNA THREONYLCARBAMOYLADENOSINE DEHYDRATASE"/>
    <property type="match status" value="1"/>
</dbReference>
<dbReference type="EMBL" id="FUZT01000002">
    <property type="protein sequence ID" value="SKC51690.1"/>
    <property type="molecule type" value="Genomic_DNA"/>
</dbReference>
<proteinExistence type="predicted"/>
<evidence type="ECO:0000259" key="1">
    <source>
        <dbReference type="Pfam" id="PF00899"/>
    </source>
</evidence>
<name>A0A1T5JJR1_9FIRM</name>
<dbReference type="GO" id="GO:0016779">
    <property type="term" value="F:nucleotidyltransferase activity"/>
    <property type="evidence" value="ECO:0007669"/>
    <property type="project" value="UniProtKB-KW"/>
</dbReference>